<proteinExistence type="predicted"/>
<evidence type="ECO:0000313" key="4">
    <source>
        <dbReference type="Proteomes" id="UP001381693"/>
    </source>
</evidence>
<feature type="coiled-coil region" evidence="1">
    <location>
        <begin position="116"/>
        <end position="143"/>
    </location>
</feature>
<dbReference type="EMBL" id="JAXCGZ010009528">
    <property type="protein sequence ID" value="KAK7076865.1"/>
    <property type="molecule type" value="Genomic_DNA"/>
</dbReference>
<feature type="coiled-coil region" evidence="1">
    <location>
        <begin position="172"/>
        <end position="206"/>
    </location>
</feature>
<gene>
    <name evidence="3" type="ORF">SK128_020038</name>
</gene>
<dbReference type="AlphaFoldDB" id="A0AAN8XD46"/>
<name>A0AAN8XD46_HALRR</name>
<dbReference type="Proteomes" id="UP001381693">
    <property type="component" value="Unassembled WGS sequence"/>
</dbReference>
<dbReference type="PANTHER" id="PTHR16275:SF8">
    <property type="entry name" value="COILED-COIL DOMAIN-CONTAINING PROTEIN 40"/>
    <property type="match status" value="1"/>
</dbReference>
<comment type="caution">
    <text evidence="3">The sequence shown here is derived from an EMBL/GenBank/DDBJ whole genome shotgun (WGS) entry which is preliminary data.</text>
</comment>
<feature type="coiled-coil region" evidence="1">
    <location>
        <begin position="572"/>
        <end position="610"/>
    </location>
</feature>
<protein>
    <recommendedName>
        <fullName evidence="5">Coiled-coil domain-containing protein 40</fullName>
    </recommendedName>
</protein>
<accession>A0AAN8XD46</accession>
<dbReference type="GO" id="GO:0005737">
    <property type="term" value="C:cytoplasm"/>
    <property type="evidence" value="ECO:0007669"/>
    <property type="project" value="TreeGrafter"/>
</dbReference>
<feature type="region of interest" description="Disordered" evidence="2">
    <location>
        <begin position="41"/>
        <end position="63"/>
    </location>
</feature>
<evidence type="ECO:0008006" key="5">
    <source>
        <dbReference type="Google" id="ProtNLM"/>
    </source>
</evidence>
<keyword evidence="4" id="KW-1185">Reference proteome</keyword>
<evidence type="ECO:0000313" key="3">
    <source>
        <dbReference type="EMBL" id="KAK7076865.1"/>
    </source>
</evidence>
<feature type="coiled-coil region" evidence="1">
    <location>
        <begin position="466"/>
        <end position="542"/>
    </location>
</feature>
<dbReference type="GO" id="GO:0035082">
    <property type="term" value="P:axoneme assembly"/>
    <property type="evidence" value="ECO:0007669"/>
    <property type="project" value="InterPro"/>
</dbReference>
<sequence length="860" mass="98480">MDSREEVLNRGDEEEGGELENVLMMENAYDDNVDEIVHDAQQQTSHVRGDEEAGQPGGVTPSSRVISPVISLPPSSPGVVDDGMPRVPAGGPSWNSVLDTLGPDHPLLKGFQEAKRRQFKQEKSQLQLRLRQLNQQTGDLQQENITLGAQLYDIQQSITRVQVNLDRAKVERQKVISNRVAAEDALQQARQEESNLLQNLHQAKIHQSRLKRELATSGAQLATVKQFKEQSDGNITTVTRALHNTAWDRASLEKDKMAQDMLVERLTISLDRERTTLASLQQSTIDVSELTKALQQRARLQQAELQQLELEGVGVRRAWESNVLLLEKRSHEQSDAYKLLQELLGQLAGQKTELYNGKKAVKAAQMEHERDSLRLLRHEREVLDRREKLTFGREEAQLLAEKHEALINIVETLEGQHQHLLKESHEEDRKLEGIYRNLKITTERHRRLEDLALDKIGEHTAVSKAANNIRRRIKNIRIRCRSLEDELIENERSAADAALKSSDCRAAVLAQVENKDAAKQVVDKLDADINRLESELKRGQEKISTNQCAVDRLNKDLAKALELAGGSEVPPVEREERRLRILLQDQEAEKTKLEEEALSVQRNLLDARRTREILDKERTKLHQEVHVLYCRQARLKGIVEKEQGAFQEAMKTQERLHKGVATLDARLHHEKNAREELSRESDVSESQLMAKLKELNEEAQRKHNFMQTLKSKKEDIEGELLEASQRRMEWEKNLIEIREAKDTLRKETGTEGDLHVMKMEINRMHARWRALEVTQKELSSQLEQSVTVETAIKSRALATVAKLRRDPNSANATRFMHQDILERKVTRAKKPSTFQLVPPLVQLLLHFLSGRRHQDYVVCK</sequence>
<evidence type="ECO:0000256" key="1">
    <source>
        <dbReference type="SAM" id="Coils"/>
    </source>
</evidence>
<feature type="coiled-coil region" evidence="1">
    <location>
        <begin position="660"/>
        <end position="747"/>
    </location>
</feature>
<evidence type="ECO:0000256" key="2">
    <source>
        <dbReference type="SAM" id="MobiDB-lite"/>
    </source>
</evidence>
<keyword evidence="1" id="KW-0175">Coiled coil</keyword>
<dbReference type="PANTHER" id="PTHR16275">
    <property type="entry name" value="COILED-COIL DOMAIN-CONTAINING PROTEIN 40"/>
    <property type="match status" value="1"/>
</dbReference>
<organism evidence="3 4">
    <name type="scientific">Halocaridina rubra</name>
    <name type="common">Hawaiian red shrimp</name>
    <dbReference type="NCBI Taxonomy" id="373956"/>
    <lineage>
        <taxon>Eukaryota</taxon>
        <taxon>Metazoa</taxon>
        <taxon>Ecdysozoa</taxon>
        <taxon>Arthropoda</taxon>
        <taxon>Crustacea</taxon>
        <taxon>Multicrustacea</taxon>
        <taxon>Malacostraca</taxon>
        <taxon>Eumalacostraca</taxon>
        <taxon>Eucarida</taxon>
        <taxon>Decapoda</taxon>
        <taxon>Pleocyemata</taxon>
        <taxon>Caridea</taxon>
        <taxon>Atyoidea</taxon>
        <taxon>Atyidae</taxon>
        <taxon>Halocaridina</taxon>
    </lineage>
</organism>
<reference evidence="3 4" key="1">
    <citation type="submission" date="2023-11" db="EMBL/GenBank/DDBJ databases">
        <title>Halocaridina rubra genome assembly.</title>
        <authorList>
            <person name="Smith C."/>
        </authorList>
    </citation>
    <scope>NUCLEOTIDE SEQUENCE [LARGE SCALE GENOMIC DNA]</scope>
    <source>
        <strain evidence="3">EP-1</strain>
        <tissue evidence="3">Whole</tissue>
    </source>
</reference>
<dbReference type="InterPro" id="IPR037386">
    <property type="entry name" value="CCDC40"/>
</dbReference>